<evidence type="ECO:0000313" key="4">
    <source>
        <dbReference type="Proteomes" id="UP000656813"/>
    </source>
</evidence>
<dbReference type="AlphaFoldDB" id="A0A8J2ZZ77"/>
<keyword evidence="1" id="KW-0521">NADP</keyword>
<keyword evidence="4" id="KW-1185">Reference proteome</keyword>
<sequence length="83" mass="8782">MACPEISKGQVLIQVAATSVNFADIKSQNGKKVAGALPFIPGLDATGTIVKVGSDVQNFKSGDRVIAFPKNGSYAELSWRMKL</sequence>
<organism evidence="3 4">
    <name type="scientific">Pullulanibacillus pueri</name>
    <dbReference type="NCBI Taxonomy" id="1437324"/>
    <lineage>
        <taxon>Bacteria</taxon>
        <taxon>Bacillati</taxon>
        <taxon>Bacillota</taxon>
        <taxon>Bacilli</taxon>
        <taxon>Bacillales</taxon>
        <taxon>Sporolactobacillaceae</taxon>
        <taxon>Pullulanibacillus</taxon>
    </lineage>
</organism>
<dbReference type="SUPFAM" id="SSF50129">
    <property type="entry name" value="GroES-like"/>
    <property type="match status" value="1"/>
</dbReference>
<dbReference type="PANTHER" id="PTHR44154:SF1">
    <property type="entry name" value="QUINONE OXIDOREDUCTASE"/>
    <property type="match status" value="1"/>
</dbReference>
<evidence type="ECO:0000259" key="2">
    <source>
        <dbReference type="Pfam" id="PF08240"/>
    </source>
</evidence>
<dbReference type="Gene3D" id="3.90.180.10">
    <property type="entry name" value="Medium-chain alcohol dehydrogenases, catalytic domain"/>
    <property type="match status" value="1"/>
</dbReference>
<dbReference type="Proteomes" id="UP000656813">
    <property type="component" value="Unassembled WGS sequence"/>
</dbReference>
<protein>
    <recommendedName>
        <fullName evidence="2">Alcohol dehydrogenase-like N-terminal domain-containing protein</fullName>
    </recommendedName>
</protein>
<dbReference type="InterPro" id="IPR013154">
    <property type="entry name" value="ADH-like_N"/>
</dbReference>
<dbReference type="PANTHER" id="PTHR44154">
    <property type="entry name" value="QUINONE OXIDOREDUCTASE"/>
    <property type="match status" value="1"/>
</dbReference>
<proteinExistence type="predicted"/>
<feature type="domain" description="Alcohol dehydrogenase-like N-terminal" evidence="2">
    <location>
        <begin position="8"/>
        <end position="67"/>
    </location>
</feature>
<gene>
    <name evidence="3" type="ORF">GCM10007096_36830</name>
</gene>
<reference evidence="3" key="1">
    <citation type="journal article" date="2014" name="Int. J. Syst. Evol. Microbiol.">
        <title>Complete genome sequence of Corynebacterium casei LMG S-19264T (=DSM 44701T), isolated from a smear-ripened cheese.</title>
        <authorList>
            <consortium name="US DOE Joint Genome Institute (JGI-PGF)"/>
            <person name="Walter F."/>
            <person name="Albersmeier A."/>
            <person name="Kalinowski J."/>
            <person name="Ruckert C."/>
        </authorList>
    </citation>
    <scope>NUCLEOTIDE SEQUENCE</scope>
    <source>
        <strain evidence="3">CGMCC 1.12777</strain>
    </source>
</reference>
<dbReference type="InterPro" id="IPR051603">
    <property type="entry name" value="Zinc-ADH_QOR/CCCR"/>
</dbReference>
<accession>A0A8J2ZZ77</accession>
<evidence type="ECO:0000256" key="1">
    <source>
        <dbReference type="ARBA" id="ARBA00022857"/>
    </source>
</evidence>
<dbReference type="EMBL" id="BMFV01000037">
    <property type="protein sequence ID" value="GGH87246.1"/>
    <property type="molecule type" value="Genomic_DNA"/>
</dbReference>
<dbReference type="InterPro" id="IPR011032">
    <property type="entry name" value="GroES-like_sf"/>
</dbReference>
<reference evidence="3" key="2">
    <citation type="submission" date="2020-09" db="EMBL/GenBank/DDBJ databases">
        <authorList>
            <person name="Sun Q."/>
            <person name="Zhou Y."/>
        </authorList>
    </citation>
    <scope>NUCLEOTIDE SEQUENCE</scope>
    <source>
        <strain evidence="3">CGMCC 1.12777</strain>
    </source>
</reference>
<dbReference type="Pfam" id="PF08240">
    <property type="entry name" value="ADH_N"/>
    <property type="match status" value="1"/>
</dbReference>
<evidence type="ECO:0000313" key="3">
    <source>
        <dbReference type="EMBL" id="GGH87246.1"/>
    </source>
</evidence>
<comment type="caution">
    <text evidence="3">The sequence shown here is derived from an EMBL/GenBank/DDBJ whole genome shotgun (WGS) entry which is preliminary data.</text>
</comment>
<name>A0A8J2ZZ77_9BACL</name>